<proteinExistence type="predicted"/>
<name>A0ABX1GUD8_9FLAO</name>
<feature type="signal peptide" evidence="1">
    <location>
        <begin position="1"/>
        <end position="19"/>
    </location>
</feature>
<accession>A0ABX1GUD8</accession>
<sequence>MKAILTLIFGILISTSAMANTPAKEVKVSTISYGVELNIDIKKSDVKETEVARLYMYKNARVKKALSFKTKANKAKMA</sequence>
<evidence type="ECO:0000256" key="1">
    <source>
        <dbReference type="SAM" id="SignalP"/>
    </source>
</evidence>
<gene>
    <name evidence="2" type="ORF">HCU67_11985</name>
</gene>
<feature type="chain" id="PRO_5045421703" description="SIMPL domain-containing protein" evidence="1">
    <location>
        <begin position="20"/>
        <end position="78"/>
    </location>
</feature>
<dbReference type="RefSeq" id="WP_168552850.1">
    <property type="nucleotide sequence ID" value="NZ_JAAWWL010000002.1"/>
</dbReference>
<organism evidence="2 3">
    <name type="scientific">Croceivirga thetidis</name>
    <dbReference type="NCBI Taxonomy" id="2721623"/>
    <lineage>
        <taxon>Bacteria</taxon>
        <taxon>Pseudomonadati</taxon>
        <taxon>Bacteroidota</taxon>
        <taxon>Flavobacteriia</taxon>
        <taxon>Flavobacteriales</taxon>
        <taxon>Flavobacteriaceae</taxon>
        <taxon>Croceivirga</taxon>
    </lineage>
</organism>
<keyword evidence="1" id="KW-0732">Signal</keyword>
<dbReference type="EMBL" id="JAAWWL010000002">
    <property type="protein sequence ID" value="NKI32666.1"/>
    <property type="molecule type" value="Genomic_DNA"/>
</dbReference>
<reference evidence="2 3" key="1">
    <citation type="submission" date="2020-04" db="EMBL/GenBank/DDBJ databases">
        <authorList>
            <person name="Yoon J."/>
        </authorList>
    </citation>
    <scope>NUCLEOTIDE SEQUENCE [LARGE SCALE GENOMIC DNA]</scope>
    <source>
        <strain evidence="2 3">DJ-13</strain>
    </source>
</reference>
<evidence type="ECO:0000313" key="2">
    <source>
        <dbReference type="EMBL" id="NKI32666.1"/>
    </source>
</evidence>
<comment type="caution">
    <text evidence="2">The sequence shown here is derived from an EMBL/GenBank/DDBJ whole genome shotgun (WGS) entry which is preliminary data.</text>
</comment>
<keyword evidence="3" id="KW-1185">Reference proteome</keyword>
<dbReference type="Proteomes" id="UP000718451">
    <property type="component" value="Unassembled WGS sequence"/>
</dbReference>
<protein>
    <recommendedName>
        <fullName evidence="4">SIMPL domain-containing protein</fullName>
    </recommendedName>
</protein>
<evidence type="ECO:0000313" key="3">
    <source>
        <dbReference type="Proteomes" id="UP000718451"/>
    </source>
</evidence>
<evidence type="ECO:0008006" key="4">
    <source>
        <dbReference type="Google" id="ProtNLM"/>
    </source>
</evidence>